<accession>A0A8X6JVB0</accession>
<dbReference type="AlphaFoldDB" id="A0A8X6JVB0"/>
<gene>
    <name evidence="1" type="ORF">NPIL_402471</name>
</gene>
<sequence length="72" mass="8071">MEAESSPVVRWGTSSVGALCTVVLTCVLRVDLHAPIATDELDMVTFKHWRRLSAWSKGAARYRFSPVRDSSY</sequence>
<evidence type="ECO:0000313" key="1">
    <source>
        <dbReference type="EMBL" id="GFS38845.1"/>
    </source>
</evidence>
<keyword evidence="2" id="KW-1185">Reference proteome</keyword>
<comment type="caution">
    <text evidence="1">The sequence shown here is derived from an EMBL/GenBank/DDBJ whole genome shotgun (WGS) entry which is preliminary data.</text>
</comment>
<organism evidence="1 2">
    <name type="scientific">Nephila pilipes</name>
    <name type="common">Giant wood spider</name>
    <name type="synonym">Nephila maculata</name>
    <dbReference type="NCBI Taxonomy" id="299642"/>
    <lineage>
        <taxon>Eukaryota</taxon>
        <taxon>Metazoa</taxon>
        <taxon>Ecdysozoa</taxon>
        <taxon>Arthropoda</taxon>
        <taxon>Chelicerata</taxon>
        <taxon>Arachnida</taxon>
        <taxon>Araneae</taxon>
        <taxon>Araneomorphae</taxon>
        <taxon>Entelegynae</taxon>
        <taxon>Araneoidea</taxon>
        <taxon>Nephilidae</taxon>
        <taxon>Nephila</taxon>
    </lineage>
</organism>
<proteinExistence type="predicted"/>
<dbReference type="Proteomes" id="UP000887013">
    <property type="component" value="Unassembled WGS sequence"/>
</dbReference>
<dbReference type="EMBL" id="BMAW01043325">
    <property type="protein sequence ID" value="GFS38845.1"/>
    <property type="molecule type" value="Genomic_DNA"/>
</dbReference>
<name>A0A8X6JVB0_NEPPI</name>
<protein>
    <submittedName>
        <fullName evidence="1">Uncharacterized protein</fullName>
    </submittedName>
</protein>
<evidence type="ECO:0000313" key="2">
    <source>
        <dbReference type="Proteomes" id="UP000887013"/>
    </source>
</evidence>
<reference evidence="1" key="1">
    <citation type="submission" date="2020-08" db="EMBL/GenBank/DDBJ databases">
        <title>Multicomponent nature underlies the extraordinary mechanical properties of spider dragline silk.</title>
        <authorList>
            <person name="Kono N."/>
            <person name="Nakamura H."/>
            <person name="Mori M."/>
            <person name="Yoshida Y."/>
            <person name="Ohtoshi R."/>
            <person name="Malay A.D."/>
            <person name="Moran D.A.P."/>
            <person name="Tomita M."/>
            <person name="Numata K."/>
            <person name="Arakawa K."/>
        </authorList>
    </citation>
    <scope>NUCLEOTIDE SEQUENCE</scope>
</reference>